<dbReference type="InterPro" id="IPR036291">
    <property type="entry name" value="NAD(P)-bd_dom_sf"/>
</dbReference>
<dbReference type="SUPFAM" id="SSF51735">
    <property type="entry name" value="NAD(P)-binding Rossmann-fold domains"/>
    <property type="match status" value="1"/>
</dbReference>
<dbReference type="Proteomes" id="UP000322899">
    <property type="component" value="Unassembled WGS sequence"/>
</dbReference>
<dbReference type="GO" id="GO:0016491">
    <property type="term" value="F:oxidoreductase activity"/>
    <property type="evidence" value="ECO:0007669"/>
    <property type="project" value="TreeGrafter"/>
</dbReference>
<dbReference type="PANTHER" id="PTHR43544:SF12">
    <property type="entry name" value="NAD(P)-BINDING ROSSMANN-FOLD SUPERFAMILY PROTEIN"/>
    <property type="match status" value="1"/>
</dbReference>
<dbReference type="OrthoDB" id="1933717at2759"/>
<dbReference type="GO" id="GO:0005737">
    <property type="term" value="C:cytoplasm"/>
    <property type="evidence" value="ECO:0007669"/>
    <property type="project" value="TreeGrafter"/>
</dbReference>
<gene>
    <name evidence="3" type="ORF">FNF27_02881</name>
    <name evidence="1" type="ORF">FNF29_03255</name>
    <name evidence="2" type="ORF">FNF31_03992</name>
</gene>
<reference evidence="4 5" key="1">
    <citation type="submission" date="2019-07" db="EMBL/GenBank/DDBJ databases">
        <title>Genomes of Cafeteria roenbergensis.</title>
        <authorList>
            <person name="Fischer M.G."/>
            <person name="Hackl T."/>
            <person name="Roman M."/>
        </authorList>
    </citation>
    <scope>NUCLEOTIDE SEQUENCE [LARGE SCALE GENOMIC DNA]</scope>
    <source>
        <strain evidence="1 5">BVI</strain>
        <strain evidence="2 6">Cflag</strain>
        <strain evidence="3 4">E4-10P</strain>
    </source>
</reference>
<organism evidence="1 5">
    <name type="scientific">Cafeteria roenbergensis</name>
    <name type="common">Marine flagellate</name>
    <dbReference type="NCBI Taxonomy" id="33653"/>
    <lineage>
        <taxon>Eukaryota</taxon>
        <taxon>Sar</taxon>
        <taxon>Stramenopiles</taxon>
        <taxon>Bigyra</taxon>
        <taxon>Opalozoa</taxon>
        <taxon>Bicosoecida</taxon>
        <taxon>Cafeteriaceae</taxon>
        <taxon>Cafeteria</taxon>
    </lineage>
</organism>
<comment type="caution">
    <text evidence="1">The sequence shown here is derived from an EMBL/GenBank/DDBJ whole genome shotgun (WGS) entry which is preliminary data.</text>
</comment>
<accession>A0A5A8CL64</accession>
<dbReference type="EMBL" id="VLTM01000038">
    <property type="protein sequence ID" value="KAA0161151.1"/>
    <property type="molecule type" value="Genomic_DNA"/>
</dbReference>
<evidence type="ECO:0000313" key="5">
    <source>
        <dbReference type="Proteomes" id="UP000323011"/>
    </source>
</evidence>
<dbReference type="InterPro" id="IPR002347">
    <property type="entry name" value="SDR_fam"/>
</dbReference>
<keyword evidence="5" id="KW-1185">Reference proteome</keyword>
<dbReference type="PANTHER" id="PTHR43544">
    <property type="entry name" value="SHORT-CHAIN DEHYDROGENASE/REDUCTASE"/>
    <property type="match status" value="1"/>
</dbReference>
<evidence type="ECO:0000313" key="1">
    <source>
        <dbReference type="EMBL" id="KAA0153438.1"/>
    </source>
</evidence>
<dbReference type="PRINTS" id="PR00081">
    <property type="entry name" value="GDHRDH"/>
</dbReference>
<dbReference type="Proteomes" id="UP000323011">
    <property type="component" value="Unassembled WGS sequence"/>
</dbReference>
<dbReference type="AlphaFoldDB" id="A0A5A8CL64"/>
<evidence type="ECO:0000313" key="4">
    <source>
        <dbReference type="Proteomes" id="UP000322899"/>
    </source>
</evidence>
<protein>
    <submittedName>
        <fullName evidence="1">Uncharacterized protein</fullName>
    </submittedName>
</protein>
<name>A0A5A8CL64_CAFRO</name>
<evidence type="ECO:0000313" key="6">
    <source>
        <dbReference type="Proteomes" id="UP000325113"/>
    </source>
</evidence>
<evidence type="ECO:0000313" key="2">
    <source>
        <dbReference type="EMBL" id="KAA0161151.1"/>
    </source>
</evidence>
<dbReference type="CDD" id="cd05325">
    <property type="entry name" value="carb_red_sniffer_like_SDR_c"/>
    <property type="match status" value="1"/>
</dbReference>
<dbReference type="InterPro" id="IPR051468">
    <property type="entry name" value="Fungal_SecMetab_SDRs"/>
</dbReference>
<dbReference type="Pfam" id="PF00106">
    <property type="entry name" value="adh_short"/>
    <property type="match status" value="1"/>
</dbReference>
<evidence type="ECO:0000313" key="3">
    <source>
        <dbReference type="EMBL" id="KAA0175795.1"/>
    </source>
</evidence>
<proteinExistence type="predicted"/>
<dbReference type="Gene3D" id="3.40.50.720">
    <property type="entry name" value="NAD(P)-binding Rossmann-like Domain"/>
    <property type="match status" value="1"/>
</dbReference>
<dbReference type="OMA" id="PESMANT"/>
<dbReference type="EMBL" id="VLTO01000012">
    <property type="protein sequence ID" value="KAA0175795.1"/>
    <property type="molecule type" value="Genomic_DNA"/>
</dbReference>
<dbReference type="EMBL" id="VLTN01000016">
    <property type="protein sequence ID" value="KAA0153438.1"/>
    <property type="molecule type" value="Genomic_DNA"/>
</dbReference>
<dbReference type="Proteomes" id="UP000325113">
    <property type="component" value="Unassembled WGS sequence"/>
</dbReference>
<sequence>MAAALVQGASRGIGRAMVKELAASGRFSRVFAACRRPDEVADWADSAPQHVTVVPLRIDLDDDGSIEAASKEVEASGTPLSVLINAAGLLHDESRGIAPERKLEDLQLASLQRVFQVNTFGPMLMARHFSPLLVASKQPAVFASISARVGSIGDCAMGGWYSYRASKAAQNMFTKALSIELLRRSRGQCAAIGLHPGTVRTGLSAPFAANVPAGKLFEPDFAAARLLRVVHDAMAAPKDRTGRVYDYNGDVIEW</sequence>